<protein>
    <submittedName>
        <fullName evidence="1">Uncharacterized protein</fullName>
    </submittedName>
</protein>
<name>A0ABN2G0S9_9MICO</name>
<dbReference type="RefSeq" id="WP_344051088.1">
    <property type="nucleotide sequence ID" value="NZ_BAAAPK010000001.1"/>
</dbReference>
<evidence type="ECO:0000313" key="1">
    <source>
        <dbReference type="EMBL" id="GAA1663207.1"/>
    </source>
</evidence>
<evidence type="ECO:0000313" key="2">
    <source>
        <dbReference type="Proteomes" id="UP001500596"/>
    </source>
</evidence>
<gene>
    <name evidence="1" type="ORF">GCM10009807_04080</name>
</gene>
<organism evidence="1 2">
    <name type="scientific">Microbacterium lacus</name>
    <dbReference type="NCBI Taxonomy" id="415217"/>
    <lineage>
        <taxon>Bacteria</taxon>
        <taxon>Bacillati</taxon>
        <taxon>Actinomycetota</taxon>
        <taxon>Actinomycetes</taxon>
        <taxon>Micrococcales</taxon>
        <taxon>Microbacteriaceae</taxon>
        <taxon>Microbacterium</taxon>
    </lineage>
</organism>
<comment type="caution">
    <text evidence="1">The sequence shown here is derived from an EMBL/GenBank/DDBJ whole genome shotgun (WGS) entry which is preliminary data.</text>
</comment>
<sequence length="181" mass="19136">MTLTQIMPTLRRSIPDPLHARSWPEHTFATVDDVVIAGVSLVRLAALCETPCVHTADACVPEARTRPALRHDVAVIVVSVTDVVDTPAGRVVLVDGDLSDAAANWHQSRLIGRVSTAAAAECSVLTASATTMTGPGTRAELPADLRRGDLLAIPCARAVTLHDIRPSTPAQARRSPRTNSA</sequence>
<reference evidence="1 2" key="1">
    <citation type="journal article" date="2019" name="Int. J. Syst. Evol. Microbiol.">
        <title>The Global Catalogue of Microorganisms (GCM) 10K type strain sequencing project: providing services to taxonomists for standard genome sequencing and annotation.</title>
        <authorList>
            <consortium name="The Broad Institute Genomics Platform"/>
            <consortium name="The Broad Institute Genome Sequencing Center for Infectious Disease"/>
            <person name="Wu L."/>
            <person name="Ma J."/>
        </authorList>
    </citation>
    <scope>NUCLEOTIDE SEQUENCE [LARGE SCALE GENOMIC DNA]</scope>
    <source>
        <strain evidence="1 2">JCM 15575</strain>
    </source>
</reference>
<dbReference type="Proteomes" id="UP001500596">
    <property type="component" value="Unassembled WGS sequence"/>
</dbReference>
<dbReference type="EMBL" id="BAAAPK010000001">
    <property type="protein sequence ID" value="GAA1663207.1"/>
    <property type="molecule type" value="Genomic_DNA"/>
</dbReference>
<proteinExistence type="predicted"/>
<keyword evidence="2" id="KW-1185">Reference proteome</keyword>
<accession>A0ABN2G0S9</accession>